<protein>
    <submittedName>
        <fullName evidence="1">Uncharacterized protein</fullName>
    </submittedName>
</protein>
<dbReference type="Proteomes" id="UP000830167">
    <property type="component" value="Chromosome"/>
</dbReference>
<accession>A0ABY4CKS5</accession>
<name>A0ABY4CKS5_9BACL</name>
<evidence type="ECO:0000313" key="2">
    <source>
        <dbReference type="Proteomes" id="UP000830167"/>
    </source>
</evidence>
<evidence type="ECO:0000313" key="1">
    <source>
        <dbReference type="EMBL" id="UOF91013.1"/>
    </source>
</evidence>
<reference evidence="1" key="1">
    <citation type="submission" date="2021-12" db="EMBL/GenBank/DDBJ databases">
        <title>Alicyclobacillaceae gen. nov., sp. nov., isolated from chalcocite enrichment system.</title>
        <authorList>
            <person name="Jiang Z."/>
        </authorList>
    </citation>
    <scope>NUCLEOTIDE SEQUENCE</scope>
    <source>
        <strain evidence="1">MYW30-H2</strain>
    </source>
</reference>
<proteinExistence type="predicted"/>
<organism evidence="1 2">
    <name type="scientific">Fodinisporobacter ferrooxydans</name>
    <dbReference type="NCBI Taxonomy" id="2901836"/>
    <lineage>
        <taxon>Bacteria</taxon>
        <taxon>Bacillati</taxon>
        <taxon>Bacillota</taxon>
        <taxon>Bacilli</taxon>
        <taxon>Bacillales</taxon>
        <taxon>Alicyclobacillaceae</taxon>
        <taxon>Fodinisporobacter</taxon>
    </lineage>
</organism>
<gene>
    <name evidence="1" type="ORF">LSG31_01655</name>
</gene>
<dbReference type="RefSeq" id="WP_347437706.1">
    <property type="nucleotide sequence ID" value="NZ_CP089291.1"/>
</dbReference>
<sequence length="95" mass="10394">MQVASLAYFTFDFGVNPIGASAQVAPVVEVEPVYEPSVLIVTNAELRASFGFVQSEKGQQEESGERRSAVSVFTLFKYFSGTGTQICASPYRRVF</sequence>
<dbReference type="EMBL" id="CP089291">
    <property type="protein sequence ID" value="UOF91013.1"/>
    <property type="molecule type" value="Genomic_DNA"/>
</dbReference>
<keyword evidence="2" id="KW-1185">Reference proteome</keyword>